<feature type="compositionally biased region" description="Basic and acidic residues" evidence="1">
    <location>
        <begin position="57"/>
        <end position="81"/>
    </location>
</feature>
<evidence type="ECO:0000313" key="3">
    <source>
        <dbReference type="Proteomes" id="UP000278398"/>
    </source>
</evidence>
<dbReference type="EMBL" id="RWKW01000020">
    <property type="protein sequence ID" value="RST87371.1"/>
    <property type="molecule type" value="Genomic_DNA"/>
</dbReference>
<name>A0A429Z0Y3_9HYPH</name>
<protein>
    <submittedName>
        <fullName evidence="2">Uncharacterized protein</fullName>
    </submittedName>
</protein>
<dbReference type="AlphaFoldDB" id="A0A429Z0Y3"/>
<keyword evidence="3" id="KW-1185">Reference proteome</keyword>
<evidence type="ECO:0000313" key="2">
    <source>
        <dbReference type="EMBL" id="RST87371.1"/>
    </source>
</evidence>
<organism evidence="2 3">
    <name type="scientific">Aquibium carbonis</name>
    <dbReference type="NCBI Taxonomy" id="2495581"/>
    <lineage>
        <taxon>Bacteria</taxon>
        <taxon>Pseudomonadati</taxon>
        <taxon>Pseudomonadota</taxon>
        <taxon>Alphaproteobacteria</taxon>
        <taxon>Hyphomicrobiales</taxon>
        <taxon>Phyllobacteriaceae</taxon>
        <taxon>Aquibium</taxon>
    </lineage>
</organism>
<feature type="region of interest" description="Disordered" evidence="1">
    <location>
        <begin position="1"/>
        <end position="81"/>
    </location>
</feature>
<sequence>MARPAATPAPPWRSGPRPDRRRSPGRPGAPADATAARTLHSWRPSPSSLGGRRLLNKGKDDDGTHSRRRNHPDEAGRLARL</sequence>
<proteinExistence type="predicted"/>
<reference evidence="2 3" key="1">
    <citation type="submission" date="2018-12" db="EMBL/GenBank/DDBJ databases">
        <title>Mesorhizobium carbonis sp. nov., isolated from coal mine water.</title>
        <authorList>
            <person name="Xin W."/>
            <person name="Xu Z."/>
            <person name="Xiang F."/>
            <person name="Zhang J."/>
            <person name="Xi L."/>
            <person name="Liu J."/>
        </authorList>
    </citation>
    <scope>NUCLEOTIDE SEQUENCE [LARGE SCALE GENOMIC DNA]</scope>
    <source>
        <strain evidence="2 3">B2.3</strain>
    </source>
</reference>
<accession>A0A429Z0Y3</accession>
<gene>
    <name evidence="2" type="ORF">EJC49_06080</name>
</gene>
<dbReference type="Proteomes" id="UP000278398">
    <property type="component" value="Unassembled WGS sequence"/>
</dbReference>
<comment type="caution">
    <text evidence="2">The sequence shown here is derived from an EMBL/GenBank/DDBJ whole genome shotgun (WGS) entry which is preliminary data.</text>
</comment>
<evidence type="ECO:0000256" key="1">
    <source>
        <dbReference type="SAM" id="MobiDB-lite"/>
    </source>
</evidence>